<dbReference type="RefSeq" id="WP_034496402.1">
    <property type="nucleotide sequence ID" value="NZ_JMPI01000032.1"/>
</dbReference>
<reference evidence="3 4" key="1">
    <citation type="submission" date="2014-05" db="EMBL/GenBank/DDBJ databases">
        <title>ATOL: Assembling a taxonomically balanced genome-scale reconstruction of the evolutionary history of the Enterobacteriaceae.</title>
        <authorList>
            <person name="Plunkett G.III."/>
            <person name="Neeno-Eckwall E.C."/>
            <person name="Glasner J.D."/>
            <person name="Perna N.T."/>
        </authorList>
    </citation>
    <scope>NUCLEOTIDE SEQUENCE [LARGE SCALE GENOMIC DNA]</scope>
    <source>
        <strain evidence="3 4">ATCC 33320</strain>
    </source>
</reference>
<organism evidence="3 4">
    <name type="scientific">Buttiauxella agrestis ATCC 33320</name>
    <dbReference type="NCBI Taxonomy" id="1006004"/>
    <lineage>
        <taxon>Bacteria</taxon>
        <taxon>Pseudomonadati</taxon>
        <taxon>Pseudomonadota</taxon>
        <taxon>Gammaproteobacteria</taxon>
        <taxon>Enterobacterales</taxon>
        <taxon>Enterobacteriaceae</taxon>
        <taxon>Buttiauxella</taxon>
    </lineage>
</organism>
<feature type="chain" id="PRO_5001791075" evidence="2">
    <location>
        <begin position="25"/>
        <end position="121"/>
    </location>
</feature>
<feature type="transmembrane region" description="Helical" evidence="1">
    <location>
        <begin position="73"/>
        <end position="95"/>
    </location>
</feature>
<dbReference type="Proteomes" id="UP000028653">
    <property type="component" value="Unassembled WGS sequence"/>
</dbReference>
<evidence type="ECO:0000256" key="1">
    <source>
        <dbReference type="SAM" id="Phobius"/>
    </source>
</evidence>
<evidence type="ECO:0000313" key="4">
    <source>
        <dbReference type="Proteomes" id="UP000028653"/>
    </source>
</evidence>
<dbReference type="STRING" id="1006004.GBAG_2495"/>
<name>A0A085GBW8_9ENTR</name>
<dbReference type="AlphaFoldDB" id="A0A085GBW8"/>
<dbReference type="EMBL" id="JMPI01000032">
    <property type="protein sequence ID" value="KFC81213.1"/>
    <property type="molecule type" value="Genomic_DNA"/>
</dbReference>
<keyword evidence="2" id="KW-0732">Signal</keyword>
<comment type="caution">
    <text evidence="3">The sequence shown here is derived from an EMBL/GenBank/DDBJ whole genome shotgun (WGS) entry which is preliminary data.</text>
</comment>
<sequence>MLKRQNLAKWFLFLACLVVLVCTAQRMAGMHALQMKVAENVMLSQNSASEIDEAAPVTPCELSAKSLLASPPVLFEGALFVFSLLLTLLAPLLAASSSVTPVREFSSPTLRVHLRFCVFRE</sequence>
<keyword evidence="1" id="KW-1133">Transmembrane helix</keyword>
<evidence type="ECO:0000313" key="3">
    <source>
        <dbReference type="EMBL" id="KFC81213.1"/>
    </source>
</evidence>
<keyword evidence="1" id="KW-0472">Membrane</keyword>
<dbReference type="OrthoDB" id="6556404at2"/>
<feature type="signal peptide" evidence="2">
    <location>
        <begin position="1"/>
        <end position="24"/>
    </location>
</feature>
<protein>
    <submittedName>
        <fullName evidence="3">ScsA family copper-binding protein</fullName>
    </submittedName>
</protein>
<evidence type="ECO:0000256" key="2">
    <source>
        <dbReference type="SAM" id="SignalP"/>
    </source>
</evidence>
<accession>A0A085GBW8</accession>
<keyword evidence="1" id="KW-0812">Transmembrane</keyword>
<proteinExistence type="predicted"/>
<keyword evidence="4" id="KW-1185">Reference proteome</keyword>
<dbReference type="eggNOG" id="ENOG5032VWB">
    <property type="taxonomic scope" value="Bacteria"/>
</dbReference>
<gene>
    <name evidence="3" type="primary">scsA</name>
    <name evidence="3" type="ORF">GBAG_2495</name>
</gene>